<dbReference type="RefSeq" id="WP_301118948.1">
    <property type="nucleotide sequence ID" value="NZ_JAUHPX010000003.1"/>
</dbReference>
<organism evidence="1 2">
    <name type="scientific">Demequina lignilytica</name>
    <dbReference type="NCBI Taxonomy" id="3051663"/>
    <lineage>
        <taxon>Bacteria</taxon>
        <taxon>Bacillati</taxon>
        <taxon>Actinomycetota</taxon>
        <taxon>Actinomycetes</taxon>
        <taxon>Micrococcales</taxon>
        <taxon>Demequinaceae</taxon>
        <taxon>Demequina</taxon>
    </lineage>
</organism>
<comment type="caution">
    <text evidence="1">The sequence shown here is derived from an EMBL/GenBank/DDBJ whole genome shotgun (WGS) entry which is preliminary data.</text>
</comment>
<protein>
    <submittedName>
        <fullName evidence="1">Uncharacterized protein</fullName>
    </submittedName>
</protein>
<gene>
    <name evidence="1" type="ORF">QQX10_05455</name>
</gene>
<dbReference type="Proteomes" id="UP001172737">
    <property type="component" value="Unassembled WGS sequence"/>
</dbReference>
<accession>A0AAW7M909</accession>
<dbReference type="AlphaFoldDB" id="A0AAW7M909"/>
<evidence type="ECO:0000313" key="1">
    <source>
        <dbReference type="EMBL" id="MDN4487612.1"/>
    </source>
</evidence>
<proteinExistence type="predicted"/>
<dbReference type="EMBL" id="JAUHPX010000003">
    <property type="protein sequence ID" value="MDN4487612.1"/>
    <property type="molecule type" value="Genomic_DNA"/>
</dbReference>
<reference evidence="1" key="1">
    <citation type="submission" date="2023-06" db="EMBL/GenBank/DDBJ databases">
        <title>Sysu t00039.</title>
        <authorList>
            <person name="Gao L."/>
            <person name="Fang B.-Z."/>
            <person name="Li W.-J."/>
        </authorList>
    </citation>
    <scope>NUCLEOTIDE SEQUENCE</scope>
    <source>
        <strain evidence="1">SYSU T00039</strain>
    </source>
</reference>
<name>A0AAW7M909_9MICO</name>
<sequence length="72" mass="7666">MATEPELPEPDFEPRPETTSFAVVEEVAETIVAVEALQDGPTASPELERAAQEAAVYAREQGIDGPPDDLDG</sequence>
<evidence type="ECO:0000313" key="2">
    <source>
        <dbReference type="Proteomes" id="UP001172737"/>
    </source>
</evidence>
<keyword evidence="2" id="KW-1185">Reference proteome</keyword>